<dbReference type="InterPro" id="IPR011396">
    <property type="entry name" value="PT_DNA_restrict"/>
</dbReference>
<keyword evidence="4" id="KW-1185">Reference proteome</keyword>
<proteinExistence type="predicted"/>
<keyword evidence="3" id="KW-0255">Endonuclease</keyword>
<accession>A0ABU2S909</accession>
<dbReference type="NCBIfam" id="NF045808">
    <property type="entry name" value="PT-DNA_restrict"/>
    <property type="match status" value="1"/>
</dbReference>
<dbReference type="InterPro" id="IPR003615">
    <property type="entry name" value="HNH_nuc"/>
</dbReference>
<dbReference type="CDD" id="cd00085">
    <property type="entry name" value="HNHc"/>
    <property type="match status" value="1"/>
</dbReference>
<name>A0ABU2S909_9ACTN</name>
<evidence type="ECO:0000313" key="4">
    <source>
        <dbReference type="Proteomes" id="UP001183615"/>
    </source>
</evidence>
<organism evidence="3 4">
    <name type="scientific">Streptomyces johnsoniae</name>
    <dbReference type="NCBI Taxonomy" id="3075532"/>
    <lineage>
        <taxon>Bacteria</taxon>
        <taxon>Bacillati</taxon>
        <taxon>Actinomycetota</taxon>
        <taxon>Actinomycetes</taxon>
        <taxon>Kitasatosporales</taxon>
        <taxon>Streptomycetaceae</taxon>
        <taxon>Streptomyces</taxon>
    </lineage>
</organism>
<dbReference type="Pfam" id="PF26340">
    <property type="entry name" value="DNA-SBD_ScoMcrA"/>
    <property type="match status" value="1"/>
</dbReference>
<keyword evidence="3" id="KW-0378">Hydrolase</keyword>
<dbReference type="InterPro" id="IPR058813">
    <property type="entry name" value="DNA-SBD_ScoMcrA"/>
</dbReference>
<dbReference type="Pfam" id="PF13391">
    <property type="entry name" value="HNH_2"/>
    <property type="match status" value="1"/>
</dbReference>
<feature type="domain" description="HNH nuclease" evidence="1">
    <location>
        <begin position="195"/>
        <end position="247"/>
    </location>
</feature>
<dbReference type="EMBL" id="JAVREV010000013">
    <property type="protein sequence ID" value="MDT0445402.1"/>
    <property type="molecule type" value="Genomic_DNA"/>
</dbReference>
<dbReference type="RefSeq" id="WP_311619606.1">
    <property type="nucleotide sequence ID" value="NZ_JAVREV010000013.1"/>
</dbReference>
<dbReference type="PIRSF" id="PIRSF030850">
    <property type="entry name" value="UCP030850"/>
    <property type="match status" value="1"/>
</dbReference>
<dbReference type="Proteomes" id="UP001183615">
    <property type="component" value="Unassembled WGS sequence"/>
</dbReference>
<protein>
    <submittedName>
        <fullName evidence="3">HNH endonuclease</fullName>
    </submittedName>
</protein>
<dbReference type="GO" id="GO:0004519">
    <property type="term" value="F:endonuclease activity"/>
    <property type="evidence" value="ECO:0007669"/>
    <property type="project" value="UniProtKB-KW"/>
</dbReference>
<evidence type="ECO:0000313" key="3">
    <source>
        <dbReference type="EMBL" id="MDT0445402.1"/>
    </source>
</evidence>
<comment type="caution">
    <text evidence="3">The sequence shown here is derived from an EMBL/GenBank/DDBJ whole genome shotgun (WGS) entry which is preliminary data.</text>
</comment>
<sequence>MTREELLTALTTLRRARVRGRRAPHKPLLVLWLLGRFARHGTTAVGYAEAEEPVSRMINDFGPPVSSAAAARQRAAMPFVHLERALWDVRDAAGEPIGPGAAESGPQLRERGAHGRLRPEVESLLADAGTLAAAARVLLDEHFTPTLDVPICEAAGLELTAIEASAFLLVEQRRAARRRDARFAESVLLAYAYACAMCGFDGRLGRHPVGIDAAHIRWHSQDGPDEVRNGLALCALHHRLFDLGVLGLTGEGAIRVSGLFVAGGGAARAVEELAGRPLAAPGRGKPRPAPEFVAWHGAEVFKNGAAVA</sequence>
<reference evidence="4" key="1">
    <citation type="submission" date="2023-07" db="EMBL/GenBank/DDBJ databases">
        <title>30 novel species of actinomycetes from the DSMZ collection.</title>
        <authorList>
            <person name="Nouioui I."/>
        </authorList>
    </citation>
    <scope>NUCLEOTIDE SEQUENCE [LARGE SCALE GENOMIC DNA]</scope>
    <source>
        <strain evidence="4">DSM 41886</strain>
    </source>
</reference>
<evidence type="ECO:0000259" key="1">
    <source>
        <dbReference type="Pfam" id="PF13391"/>
    </source>
</evidence>
<keyword evidence="3" id="KW-0540">Nuclease</keyword>
<gene>
    <name evidence="3" type="ORF">RM779_22785</name>
</gene>
<evidence type="ECO:0000259" key="2">
    <source>
        <dbReference type="Pfam" id="PF26340"/>
    </source>
</evidence>
<feature type="domain" description="ScoMcrA-like DNA sulfur-binding" evidence="2">
    <location>
        <begin position="4"/>
        <end position="158"/>
    </location>
</feature>